<comment type="cofactor">
    <cofactor evidence="1">
        <name>FAD</name>
        <dbReference type="ChEBI" id="CHEBI:57692"/>
    </cofactor>
</comment>
<dbReference type="EMBL" id="JAIRAU010000047">
    <property type="protein sequence ID" value="MBZ5714253.1"/>
    <property type="molecule type" value="Genomic_DNA"/>
</dbReference>
<reference evidence="6" key="1">
    <citation type="submission" date="2021-08" db="EMBL/GenBank/DDBJ databases">
        <authorList>
            <person name="Stevens D.C."/>
        </authorList>
    </citation>
    <scope>NUCLEOTIDE SEQUENCE</scope>
    <source>
        <strain evidence="6">DSM 53165</strain>
    </source>
</reference>
<dbReference type="InterPro" id="IPR036188">
    <property type="entry name" value="FAD/NAD-bd_sf"/>
</dbReference>
<evidence type="ECO:0000256" key="2">
    <source>
        <dbReference type="ARBA" id="ARBA00010790"/>
    </source>
</evidence>
<evidence type="ECO:0000256" key="4">
    <source>
        <dbReference type="ARBA" id="ARBA00022827"/>
    </source>
</evidence>
<dbReference type="RefSeq" id="WP_224195983.1">
    <property type="nucleotide sequence ID" value="NZ_JAIRAU010000047.1"/>
</dbReference>
<dbReference type="Gene3D" id="3.50.50.60">
    <property type="entry name" value="FAD/NAD(P)-binding domain"/>
    <property type="match status" value="1"/>
</dbReference>
<evidence type="ECO:0000313" key="6">
    <source>
        <dbReference type="EMBL" id="MBZ5714253.1"/>
    </source>
</evidence>
<dbReference type="Gene3D" id="3.30.410.40">
    <property type="match status" value="1"/>
</dbReference>
<organism evidence="6 7">
    <name type="scientific">Nannocystis pusilla</name>
    <dbReference type="NCBI Taxonomy" id="889268"/>
    <lineage>
        <taxon>Bacteria</taxon>
        <taxon>Pseudomonadati</taxon>
        <taxon>Myxococcota</taxon>
        <taxon>Polyangia</taxon>
        <taxon>Nannocystales</taxon>
        <taxon>Nannocystaceae</taxon>
        <taxon>Nannocystis</taxon>
    </lineage>
</organism>
<gene>
    <name evidence="6" type="ORF">K7C98_33895</name>
</gene>
<evidence type="ECO:0000256" key="3">
    <source>
        <dbReference type="ARBA" id="ARBA00022630"/>
    </source>
</evidence>
<sequence>MTFDPDAFDYVILGGGSAGCVLAGRLTEDPSVRVLLLETGDRAERHPETLRADGYKDAFVNDALLHHRFSVKQPGCGGRPLWLGSGRGMGGSGSINAMVYLRGSEADFRAWDVPGWGWSDVVPVYEQLERVLDVRPREPTAFTEGCIASAEEAGFHRERDLDNGALLGALGYEAMNYRGEQRRSAYVAFVQPHLERINLVVRTGAHAHRLVLDDRRRVVAVEYEEGGQRRTARVRREAVLCAGALESPKLLMLSGVGPRDVLRQHGVEPLFDLPGVGENLHDHPNVQLFYFGKRAVDCNYPQLYGFHRALPDSDLPPDQADTCYVFYPARSSFREATMRMVPALTVPPALYQRTSLPRVVKAGVGMAFRPGFVRRAVERVYGVVVILGKPKSRGTVRLAAADPRAHAAIDPAYFADPEDMRVMIAGVRLARQIAAGQGLRPWGGPEVLPGSFVRSDAAIAAFVRRMAMTTYHFAGTCRMGQVPGSVVDPQLRVRGIDNLRVADASVIPEVPVSALNAPSMMIGWRAADLLRAAAAG</sequence>
<keyword evidence="7" id="KW-1185">Reference proteome</keyword>
<dbReference type="InterPro" id="IPR000172">
    <property type="entry name" value="GMC_OxRdtase_N"/>
</dbReference>
<dbReference type="Pfam" id="PF05199">
    <property type="entry name" value="GMC_oxred_C"/>
    <property type="match status" value="1"/>
</dbReference>
<dbReference type="InterPro" id="IPR007867">
    <property type="entry name" value="GMC_OxRtase_C"/>
</dbReference>
<dbReference type="PROSITE" id="PS00624">
    <property type="entry name" value="GMC_OXRED_2"/>
    <property type="match status" value="1"/>
</dbReference>
<name>A0ABS7U154_9BACT</name>
<accession>A0ABS7U154</accession>
<dbReference type="Proteomes" id="UP001139031">
    <property type="component" value="Unassembled WGS sequence"/>
</dbReference>
<feature type="domain" description="Glucose-methanol-choline oxidoreductase N-terminal" evidence="5">
    <location>
        <begin position="243"/>
        <end position="257"/>
    </location>
</feature>
<keyword evidence="3" id="KW-0285">Flavoprotein</keyword>
<dbReference type="InterPro" id="IPR012132">
    <property type="entry name" value="GMC_OxRdtase"/>
</dbReference>
<comment type="caution">
    <text evidence="6">The sequence shown here is derived from an EMBL/GenBank/DDBJ whole genome shotgun (WGS) entry which is preliminary data.</text>
</comment>
<evidence type="ECO:0000313" key="7">
    <source>
        <dbReference type="Proteomes" id="UP001139031"/>
    </source>
</evidence>
<dbReference type="PANTHER" id="PTHR11552">
    <property type="entry name" value="GLUCOSE-METHANOL-CHOLINE GMC OXIDOREDUCTASE"/>
    <property type="match status" value="1"/>
</dbReference>
<keyword evidence="4" id="KW-0274">FAD</keyword>
<proteinExistence type="inferred from homology"/>
<comment type="similarity">
    <text evidence="2">Belongs to the GMC oxidoreductase family.</text>
</comment>
<protein>
    <submittedName>
        <fullName evidence="6">GMC family oxidoreductase N-terminal domain-containing protein</fullName>
    </submittedName>
</protein>
<dbReference type="PANTHER" id="PTHR11552:SF147">
    <property type="entry name" value="CHOLINE DEHYDROGENASE, MITOCHONDRIAL"/>
    <property type="match status" value="1"/>
</dbReference>
<dbReference type="Pfam" id="PF00732">
    <property type="entry name" value="GMC_oxred_N"/>
    <property type="match status" value="1"/>
</dbReference>
<dbReference type="PIRSF" id="PIRSF000137">
    <property type="entry name" value="Alcohol_oxidase"/>
    <property type="match status" value="1"/>
</dbReference>
<dbReference type="SUPFAM" id="SSF51905">
    <property type="entry name" value="FAD/NAD(P)-binding domain"/>
    <property type="match status" value="1"/>
</dbReference>
<evidence type="ECO:0000259" key="5">
    <source>
        <dbReference type="PROSITE" id="PS00624"/>
    </source>
</evidence>
<evidence type="ECO:0000256" key="1">
    <source>
        <dbReference type="ARBA" id="ARBA00001974"/>
    </source>
</evidence>
<dbReference type="SUPFAM" id="SSF54373">
    <property type="entry name" value="FAD-linked reductases, C-terminal domain"/>
    <property type="match status" value="1"/>
</dbReference>